<evidence type="ECO:0000256" key="6">
    <source>
        <dbReference type="ARBA" id="ARBA00023125"/>
    </source>
</evidence>
<keyword evidence="4 9" id="KW-0227">DNA damage</keyword>
<evidence type="ECO:0000259" key="12">
    <source>
        <dbReference type="PROSITE" id="PS00486"/>
    </source>
</evidence>
<dbReference type="PANTHER" id="PTHR11361:SF34">
    <property type="entry name" value="DNA MISMATCH REPAIR PROTEIN MSH1, MITOCHONDRIAL"/>
    <property type="match status" value="1"/>
</dbReference>
<comment type="function">
    <text evidence="8 9">This protein is involved in the repair of mismatches in DNA. It is possible that it carries out the mismatch recognition step. This protein has a weak ATPase activity.</text>
</comment>
<sequence>MKSHSRDAKRAEKVVDRVSEKSEELEDTKGKAPEAPEAGEESNAPVPVSKGAVGPAEDSKLSPMMKQYWDVKSQFPDALLFFRVGDFYELFDSDAQVASRELDIMLTGRPEPNYPNGRCPMAGVPYRAYEAYVARLLAKGYSVAICEQVGVVGAEKGPVERQVKRILTPGTVLESHLLPSRENNYLAAIVKGSGREADKWGLAFVDASCGEFFVTELSEENLILELGRLRPAEVLAPLRIGKMQEGDVVPRETLEIPELIGEQYRFKGRPSMFFQLEPATRRVLSTFEVSTLEGFGCQDLPLATSAAGAVLEYLERTQGGQKPYFEGISTYTVDGYLVLDANTRKNLELTETSRDRALNGSLLWAIDQTETAMGSRMMRKWLLKPLLSVEQIKARQEAIKELLEPTFKRDELKKVISRLCDLERMAVRISSESVNPKELLAVGTTLGILPELASSLTHARSPYLSALRSIPSAILDVRDKIITAIAEDPPRELTEGGIFARGYNQELDEVRDLLGGGRQWIEDFQKREQERTGIKSLKVNFNKTFGYYIEVTNANSGLVPNDYIRKQTLTNAERYITPDLKEYEAKILNAEKNESDLEYKLFVDFRKCLVSLGAELHKIATHLANLDVLLSLAQVAQERKFTCPRVDDSLSLKIKQGRHPVLEKLLPMGKYVANDVHLTGACDQEQLIILTGPNMAGKSSYLRQVALITILAQMGSFVPAKEAHVGLVDRIFTRIGAVDDLTQGQSTFLVEMSETTQCCLSASKRSLILLDEVGRGTSTYDGVAIAWSVAEYLARDVRARTIFATHYHELNGLAGFFPQIANYQVLVKEQDGKVEFIRTVAPGGASRSFGVQVARMAGLPATIIDRAQYLINQMEKKGVAAKILDGPRLRNIPMEEVMQLSLFEGG</sequence>
<dbReference type="Pfam" id="PF05190">
    <property type="entry name" value="MutS_IV"/>
    <property type="match status" value="1"/>
</dbReference>
<evidence type="ECO:0000313" key="13">
    <source>
        <dbReference type="EMBL" id="MBN8661384.1"/>
    </source>
</evidence>
<dbReference type="GO" id="GO:0005524">
    <property type="term" value="F:ATP binding"/>
    <property type="evidence" value="ECO:0007669"/>
    <property type="project" value="UniProtKB-UniRule"/>
</dbReference>
<evidence type="ECO:0000256" key="3">
    <source>
        <dbReference type="ARBA" id="ARBA00022741"/>
    </source>
</evidence>
<dbReference type="Pfam" id="PF01624">
    <property type="entry name" value="MutS_I"/>
    <property type="match status" value="1"/>
</dbReference>
<protein>
    <recommendedName>
        <fullName evidence="2 9">DNA mismatch repair protein MutS</fullName>
    </recommendedName>
</protein>
<dbReference type="SUPFAM" id="SSF53150">
    <property type="entry name" value="DNA repair protein MutS, domain II"/>
    <property type="match status" value="1"/>
</dbReference>
<evidence type="ECO:0000256" key="9">
    <source>
        <dbReference type="HAMAP-Rule" id="MF_00096"/>
    </source>
</evidence>
<dbReference type="Gene3D" id="1.10.1420.10">
    <property type="match status" value="2"/>
</dbReference>
<organism evidence="13 14">
    <name type="scientific">Candidatus Obscuribacter phosphatis</name>
    <dbReference type="NCBI Taxonomy" id="1906157"/>
    <lineage>
        <taxon>Bacteria</taxon>
        <taxon>Bacillati</taxon>
        <taxon>Candidatus Melainabacteria</taxon>
        <taxon>Candidatus Obscuribacterales</taxon>
        <taxon>Candidatus Obscuribacteraceae</taxon>
        <taxon>Candidatus Obscuribacter</taxon>
    </lineage>
</organism>
<dbReference type="AlphaFoldDB" id="A0A8J7P8U2"/>
<comment type="caution">
    <text evidence="13">The sequence shown here is derived from an EMBL/GenBank/DDBJ whole genome shotgun (WGS) entry which is preliminary data.</text>
</comment>
<dbReference type="GO" id="GO:0030983">
    <property type="term" value="F:mismatched DNA binding"/>
    <property type="evidence" value="ECO:0007669"/>
    <property type="project" value="InterPro"/>
</dbReference>
<dbReference type="EMBL" id="JAFLCK010000019">
    <property type="protein sequence ID" value="MBN8661384.1"/>
    <property type="molecule type" value="Genomic_DNA"/>
</dbReference>
<dbReference type="Proteomes" id="UP000664277">
    <property type="component" value="Unassembled WGS sequence"/>
</dbReference>
<evidence type="ECO:0000256" key="7">
    <source>
        <dbReference type="ARBA" id="ARBA00023204"/>
    </source>
</evidence>
<dbReference type="FunFam" id="3.40.50.300:FF:000870">
    <property type="entry name" value="MutS protein homolog 4"/>
    <property type="match status" value="1"/>
</dbReference>
<comment type="similarity">
    <text evidence="1 9 10">Belongs to the DNA mismatch repair MutS family.</text>
</comment>
<evidence type="ECO:0000256" key="1">
    <source>
        <dbReference type="ARBA" id="ARBA00006271"/>
    </source>
</evidence>
<keyword evidence="5 9" id="KW-0067">ATP-binding</keyword>
<dbReference type="SUPFAM" id="SSF55271">
    <property type="entry name" value="DNA repair protein MutS, domain I"/>
    <property type="match status" value="1"/>
</dbReference>
<accession>A0A8J7P8U2</accession>
<evidence type="ECO:0000256" key="10">
    <source>
        <dbReference type="RuleBase" id="RU003756"/>
    </source>
</evidence>
<feature type="region of interest" description="Disordered" evidence="11">
    <location>
        <begin position="1"/>
        <end position="59"/>
    </location>
</feature>
<dbReference type="Gene3D" id="3.40.1170.10">
    <property type="entry name" value="DNA repair protein MutS, domain I"/>
    <property type="match status" value="1"/>
</dbReference>
<evidence type="ECO:0000256" key="5">
    <source>
        <dbReference type="ARBA" id="ARBA00022840"/>
    </source>
</evidence>
<evidence type="ECO:0000256" key="11">
    <source>
        <dbReference type="SAM" id="MobiDB-lite"/>
    </source>
</evidence>
<dbReference type="PROSITE" id="PS00486">
    <property type="entry name" value="DNA_MISMATCH_REPAIR_2"/>
    <property type="match status" value="1"/>
</dbReference>
<feature type="domain" description="DNA mismatch repair proteins mutS family" evidence="12">
    <location>
        <begin position="766"/>
        <end position="782"/>
    </location>
</feature>
<dbReference type="Pfam" id="PF05192">
    <property type="entry name" value="MutS_III"/>
    <property type="match status" value="1"/>
</dbReference>
<dbReference type="InterPro" id="IPR027417">
    <property type="entry name" value="P-loop_NTPase"/>
</dbReference>
<dbReference type="SMART" id="SM00533">
    <property type="entry name" value="MUTSd"/>
    <property type="match status" value="1"/>
</dbReference>
<dbReference type="HAMAP" id="MF_00096">
    <property type="entry name" value="MutS"/>
    <property type="match status" value="1"/>
</dbReference>
<dbReference type="Gene3D" id="3.30.420.110">
    <property type="entry name" value="MutS, connector domain"/>
    <property type="match status" value="1"/>
</dbReference>
<dbReference type="Pfam" id="PF00488">
    <property type="entry name" value="MutS_V"/>
    <property type="match status" value="1"/>
</dbReference>
<dbReference type="GO" id="GO:0006298">
    <property type="term" value="P:mismatch repair"/>
    <property type="evidence" value="ECO:0007669"/>
    <property type="project" value="UniProtKB-UniRule"/>
</dbReference>
<name>A0A8J7P8U2_9BACT</name>
<dbReference type="InterPro" id="IPR005748">
    <property type="entry name" value="DNA_mismatch_repair_MutS"/>
</dbReference>
<dbReference type="NCBIfam" id="NF003810">
    <property type="entry name" value="PRK05399.1"/>
    <property type="match status" value="1"/>
</dbReference>
<dbReference type="InterPro" id="IPR000432">
    <property type="entry name" value="DNA_mismatch_repair_MutS_C"/>
</dbReference>
<dbReference type="FunFam" id="1.10.1420.10:FF:000001">
    <property type="entry name" value="DNA mismatch repair protein MutS"/>
    <property type="match status" value="1"/>
</dbReference>
<dbReference type="InterPro" id="IPR017261">
    <property type="entry name" value="DNA_mismatch_repair_MutS/MSH"/>
</dbReference>
<dbReference type="GO" id="GO:0003684">
    <property type="term" value="F:damaged DNA binding"/>
    <property type="evidence" value="ECO:0007669"/>
    <property type="project" value="UniProtKB-UniRule"/>
</dbReference>
<dbReference type="CDD" id="cd03284">
    <property type="entry name" value="ABC_MutS1"/>
    <property type="match status" value="1"/>
</dbReference>
<dbReference type="Gene3D" id="3.40.50.300">
    <property type="entry name" value="P-loop containing nucleotide triphosphate hydrolases"/>
    <property type="match status" value="1"/>
</dbReference>
<keyword evidence="6 9" id="KW-0238">DNA-binding</keyword>
<dbReference type="PIRSF" id="PIRSF037677">
    <property type="entry name" value="DNA_mis_repair_Msh6"/>
    <property type="match status" value="1"/>
</dbReference>
<dbReference type="InterPro" id="IPR007695">
    <property type="entry name" value="DNA_mismatch_repair_MutS-lik_N"/>
</dbReference>
<dbReference type="InterPro" id="IPR016151">
    <property type="entry name" value="DNA_mismatch_repair_MutS_N"/>
</dbReference>
<dbReference type="SMART" id="SM00534">
    <property type="entry name" value="MUTSac"/>
    <property type="match status" value="1"/>
</dbReference>
<feature type="compositionally biased region" description="Basic and acidic residues" evidence="11">
    <location>
        <begin position="1"/>
        <end position="34"/>
    </location>
</feature>
<dbReference type="InterPro" id="IPR007861">
    <property type="entry name" value="DNA_mismatch_repair_MutS_clamp"/>
</dbReference>
<dbReference type="SUPFAM" id="SSF52540">
    <property type="entry name" value="P-loop containing nucleoside triphosphate hydrolases"/>
    <property type="match status" value="1"/>
</dbReference>
<evidence type="ECO:0000313" key="14">
    <source>
        <dbReference type="Proteomes" id="UP000664277"/>
    </source>
</evidence>
<dbReference type="InterPro" id="IPR045076">
    <property type="entry name" value="MutS"/>
</dbReference>
<keyword evidence="3 9" id="KW-0547">Nucleotide-binding</keyword>
<dbReference type="SUPFAM" id="SSF48334">
    <property type="entry name" value="DNA repair protein MutS, domain III"/>
    <property type="match status" value="1"/>
</dbReference>
<dbReference type="InterPro" id="IPR036187">
    <property type="entry name" value="DNA_mismatch_repair_MutS_sf"/>
</dbReference>
<evidence type="ECO:0000256" key="2">
    <source>
        <dbReference type="ARBA" id="ARBA00021982"/>
    </source>
</evidence>
<dbReference type="NCBIfam" id="TIGR01070">
    <property type="entry name" value="mutS1"/>
    <property type="match status" value="1"/>
</dbReference>
<dbReference type="InterPro" id="IPR036678">
    <property type="entry name" value="MutS_con_dom_sf"/>
</dbReference>
<proteinExistence type="inferred from homology"/>
<dbReference type="PANTHER" id="PTHR11361">
    <property type="entry name" value="DNA MISMATCH REPAIR PROTEIN MUTS FAMILY MEMBER"/>
    <property type="match status" value="1"/>
</dbReference>
<dbReference type="InterPro" id="IPR007860">
    <property type="entry name" value="DNA_mmatch_repair_MutS_con_dom"/>
</dbReference>
<dbReference type="GO" id="GO:0140664">
    <property type="term" value="F:ATP-dependent DNA damage sensor activity"/>
    <property type="evidence" value="ECO:0007669"/>
    <property type="project" value="InterPro"/>
</dbReference>
<gene>
    <name evidence="9 13" type="primary">mutS</name>
    <name evidence="13" type="ORF">J0M35_13545</name>
</gene>
<dbReference type="Pfam" id="PF05188">
    <property type="entry name" value="MutS_II"/>
    <property type="match status" value="1"/>
</dbReference>
<dbReference type="InterPro" id="IPR007696">
    <property type="entry name" value="DNA_mismatch_repair_MutS_core"/>
</dbReference>
<reference evidence="13" key="1">
    <citation type="submission" date="2021-02" db="EMBL/GenBank/DDBJ databases">
        <title>Genome-Resolved Metagenomics of a Microbial Community Performing Photosynthetic Biological Nutrient Removal.</title>
        <authorList>
            <person name="Mcdaniel E.A."/>
        </authorList>
    </citation>
    <scope>NUCLEOTIDE SEQUENCE</scope>
    <source>
        <strain evidence="13">UWPOB_OBS1</strain>
    </source>
</reference>
<keyword evidence="7 9" id="KW-0234">DNA repair</keyword>
<dbReference type="GO" id="GO:0005829">
    <property type="term" value="C:cytosol"/>
    <property type="evidence" value="ECO:0007669"/>
    <property type="project" value="TreeGrafter"/>
</dbReference>
<evidence type="ECO:0000256" key="4">
    <source>
        <dbReference type="ARBA" id="ARBA00022763"/>
    </source>
</evidence>
<evidence type="ECO:0000256" key="8">
    <source>
        <dbReference type="ARBA" id="ARBA00024647"/>
    </source>
</evidence>
<feature type="binding site" evidence="9">
    <location>
        <begin position="692"/>
        <end position="699"/>
    </location>
    <ligand>
        <name>ATP</name>
        <dbReference type="ChEBI" id="CHEBI:30616"/>
    </ligand>
</feature>